<dbReference type="PaxDb" id="195103-CPF_0984"/>
<protein>
    <submittedName>
        <fullName evidence="1">Uncharacterized protein</fullName>
    </submittedName>
</protein>
<dbReference type="HOGENOM" id="CLU_972277_0_0_9"/>
<dbReference type="KEGG" id="cpf:CPF_0984"/>
<accession>A0A0H2YNU5</accession>
<sequence length="248" mass="28968">MRRYKMVIISIIILLLINNIMHSKVSYALDIANSKNQVLLSEIPNEEIYLYALDSDEGKSVYEDILLNVKGKKKRFNWIVDSGLSFRPELILTDINNDGKKELVIIITTGHGTGINTQEVHIFKEETLEEIKVQNPFDIISKNVKTKVYKDENSVKVYININGKESVISSKKLNELYNDQNNKKNFGDTLFFRDFLIYEVYNEKLKAIVGGDIFFWNYLVNIKIEYKFESNMLVVDKIYFDVTEYFKD</sequence>
<dbReference type="Proteomes" id="UP000001823">
    <property type="component" value="Chromosome"/>
</dbReference>
<dbReference type="GeneID" id="93002738"/>
<reference evidence="1 2" key="1">
    <citation type="journal article" date="2006" name="Genome Res.">
        <title>Skewed genomic variability in strains of the toxigenic bacterial pathogen, Clostridium perfringens.</title>
        <authorList>
            <person name="Myers G.S."/>
            <person name="Rasko D.A."/>
            <person name="Cheung J.K."/>
            <person name="Ravel J."/>
            <person name="Seshadri R."/>
            <person name="Deboy R.T."/>
            <person name="Ren Q."/>
            <person name="Varga J."/>
            <person name="Awad M.M."/>
            <person name="Brinkac L.M."/>
            <person name="Daugherty S.C."/>
            <person name="Haft D.H."/>
            <person name="Dodson R.J."/>
            <person name="Madupu R."/>
            <person name="Nelson W.C."/>
            <person name="Rosovitz M.J."/>
            <person name="Sullivan S.A."/>
            <person name="Khouri H."/>
            <person name="Dimitrov G.I."/>
            <person name="Watkins K.L."/>
            <person name="Mulligan S."/>
            <person name="Benton J."/>
            <person name="Radune D."/>
            <person name="Fisher D.J."/>
            <person name="Atkins H.S."/>
            <person name="Hiscox T."/>
            <person name="Jost B.H."/>
            <person name="Billington S.J."/>
            <person name="Songer J.G."/>
            <person name="McClane B.A."/>
            <person name="Titball R.W."/>
            <person name="Rood J.I."/>
            <person name="Melville S.B."/>
            <person name="Paulsen I.T."/>
        </authorList>
    </citation>
    <scope>NUCLEOTIDE SEQUENCE [LARGE SCALE GENOMIC DNA]</scope>
    <source>
        <strain evidence="2">ATCC 13124 / DSM 756 / JCM 1290 / NCIMB 6125 / NCTC 8237 / S 107 / Type A</strain>
    </source>
</reference>
<keyword evidence="2" id="KW-1185">Reference proteome</keyword>
<dbReference type="RefSeq" id="WP_004457310.1">
    <property type="nucleotide sequence ID" value="NC_008261.1"/>
</dbReference>
<organism evidence="1 2">
    <name type="scientific">Clostridium perfringens (strain ATCC 13124 / DSM 756 / JCM 1290 / NCIMB 6125 / NCTC 8237 / Type A)</name>
    <dbReference type="NCBI Taxonomy" id="195103"/>
    <lineage>
        <taxon>Bacteria</taxon>
        <taxon>Bacillati</taxon>
        <taxon>Bacillota</taxon>
        <taxon>Clostridia</taxon>
        <taxon>Eubacteriales</taxon>
        <taxon>Clostridiaceae</taxon>
        <taxon>Clostridium</taxon>
    </lineage>
</organism>
<name>A0A0H2YNU5_CLOP1</name>
<proteinExistence type="predicted"/>
<evidence type="ECO:0000313" key="1">
    <source>
        <dbReference type="EMBL" id="ABG82384.1"/>
    </source>
</evidence>
<evidence type="ECO:0000313" key="2">
    <source>
        <dbReference type="Proteomes" id="UP000001823"/>
    </source>
</evidence>
<dbReference type="EMBL" id="CP000246">
    <property type="protein sequence ID" value="ABG82384.1"/>
    <property type="molecule type" value="Genomic_DNA"/>
</dbReference>
<gene>
    <name evidence="1" type="ordered locus">CPF_0984</name>
</gene>
<dbReference type="AlphaFoldDB" id="A0A0H2YNU5"/>
<dbReference type="eggNOG" id="COG0666">
    <property type="taxonomic scope" value="Bacteria"/>
</dbReference>